<reference evidence="3" key="1">
    <citation type="submission" date="2023-08" db="EMBL/GenBank/DDBJ databases">
        <authorList>
            <person name="Audoor S."/>
            <person name="Bilcke G."/>
        </authorList>
    </citation>
    <scope>NUCLEOTIDE SEQUENCE</scope>
</reference>
<name>A0AAD2CUW0_9STRA</name>
<feature type="domain" description="DUF6824" evidence="2">
    <location>
        <begin position="42"/>
        <end position="125"/>
    </location>
</feature>
<dbReference type="AlphaFoldDB" id="A0AAD2CUW0"/>
<accession>A0AAD2CUW0</accession>
<dbReference type="Proteomes" id="UP001295423">
    <property type="component" value="Unassembled WGS sequence"/>
</dbReference>
<evidence type="ECO:0000313" key="4">
    <source>
        <dbReference type="Proteomes" id="UP001295423"/>
    </source>
</evidence>
<proteinExistence type="predicted"/>
<gene>
    <name evidence="3" type="ORF">CYCCA115_LOCUS10544</name>
</gene>
<evidence type="ECO:0000256" key="1">
    <source>
        <dbReference type="SAM" id="MobiDB-lite"/>
    </source>
</evidence>
<keyword evidence="4" id="KW-1185">Reference proteome</keyword>
<dbReference type="EMBL" id="CAKOGP040001668">
    <property type="protein sequence ID" value="CAJ1946400.1"/>
    <property type="molecule type" value="Genomic_DNA"/>
</dbReference>
<evidence type="ECO:0000313" key="3">
    <source>
        <dbReference type="EMBL" id="CAJ1946400.1"/>
    </source>
</evidence>
<feature type="region of interest" description="Disordered" evidence="1">
    <location>
        <begin position="153"/>
        <end position="179"/>
    </location>
</feature>
<evidence type="ECO:0000259" key="2">
    <source>
        <dbReference type="Pfam" id="PF20710"/>
    </source>
</evidence>
<dbReference type="InterPro" id="IPR049227">
    <property type="entry name" value="DUF6824"/>
</dbReference>
<sequence>MSDSAVSDTTSSSSKCCISPSVEDATKKKKAGLFVKDPLESDVLFGRGKTTLEHPGNKRMHQIVDKHAITYHSQLKTGKKKIAQHVYDEVMKGGIRFLKRVADRPHGWIVVDNLTAINKINHALRCKKNAHKLISKSEDLTKRFHLEDISTISPQQSLSSRTSKQGGTPNVDSTSPLQTHSGGVALLRVDETVAPTALPRACLNPRDGTEELKRNLIALRYAGLAILPNNQNTVMYDAQQQSKLQELLLRQVAARQPAPNRNHGTLNRRGFPF</sequence>
<dbReference type="Pfam" id="PF20710">
    <property type="entry name" value="DUF6824"/>
    <property type="match status" value="1"/>
</dbReference>
<protein>
    <recommendedName>
        <fullName evidence="2">DUF6824 domain-containing protein</fullName>
    </recommendedName>
</protein>
<organism evidence="3 4">
    <name type="scientific">Cylindrotheca closterium</name>
    <dbReference type="NCBI Taxonomy" id="2856"/>
    <lineage>
        <taxon>Eukaryota</taxon>
        <taxon>Sar</taxon>
        <taxon>Stramenopiles</taxon>
        <taxon>Ochrophyta</taxon>
        <taxon>Bacillariophyta</taxon>
        <taxon>Bacillariophyceae</taxon>
        <taxon>Bacillariophycidae</taxon>
        <taxon>Bacillariales</taxon>
        <taxon>Bacillariaceae</taxon>
        <taxon>Cylindrotheca</taxon>
    </lineage>
</organism>
<comment type="caution">
    <text evidence="3">The sequence shown here is derived from an EMBL/GenBank/DDBJ whole genome shotgun (WGS) entry which is preliminary data.</text>
</comment>